<dbReference type="EMBL" id="BMMD01000002">
    <property type="protein sequence ID" value="GGJ71426.1"/>
    <property type="molecule type" value="Genomic_DNA"/>
</dbReference>
<sequence>MIDCGDTEACLRVRDHGFRIAVAGSTDITHELGEMVPLRPFCIPCGIADGEEEHQYHSPFRQYYVTRDNTSLSATSASGAVGRWP</sequence>
<dbReference type="Proteomes" id="UP000636956">
    <property type="component" value="Unassembled WGS sequence"/>
</dbReference>
<evidence type="ECO:0000313" key="1">
    <source>
        <dbReference type="EMBL" id="GGJ71426.1"/>
    </source>
</evidence>
<evidence type="ECO:0000313" key="2">
    <source>
        <dbReference type="Proteomes" id="UP000636956"/>
    </source>
</evidence>
<dbReference type="AlphaFoldDB" id="A0A917PDA9"/>
<name>A0A917PDA9_9MICO</name>
<organism evidence="1 2">
    <name type="scientific">Agromyces bauzanensis</name>
    <dbReference type="NCBI Taxonomy" id="1308924"/>
    <lineage>
        <taxon>Bacteria</taxon>
        <taxon>Bacillati</taxon>
        <taxon>Actinomycetota</taxon>
        <taxon>Actinomycetes</taxon>
        <taxon>Micrococcales</taxon>
        <taxon>Microbacteriaceae</taxon>
        <taxon>Agromyces</taxon>
    </lineage>
</organism>
<comment type="caution">
    <text evidence="1">The sequence shown here is derived from an EMBL/GenBank/DDBJ whole genome shotgun (WGS) entry which is preliminary data.</text>
</comment>
<reference evidence="1" key="1">
    <citation type="journal article" date="2014" name="Int. J. Syst. Evol. Microbiol.">
        <title>Complete genome sequence of Corynebacterium casei LMG S-19264T (=DSM 44701T), isolated from a smear-ripened cheese.</title>
        <authorList>
            <consortium name="US DOE Joint Genome Institute (JGI-PGF)"/>
            <person name="Walter F."/>
            <person name="Albersmeier A."/>
            <person name="Kalinowski J."/>
            <person name="Ruckert C."/>
        </authorList>
    </citation>
    <scope>NUCLEOTIDE SEQUENCE</scope>
    <source>
        <strain evidence="1">CGMCC 1.8984</strain>
    </source>
</reference>
<reference evidence="1" key="2">
    <citation type="submission" date="2020-09" db="EMBL/GenBank/DDBJ databases">
        <authorList>
            <person name="Sun Q."/>
            <person name="Zhou Y."/>
        </authorList>
    </citation>
    <scope>NUCLEOTIDE SEQUENCE</scope>
    <source>
        <strain evidence="1">CGMCC 1.8984</strain>
    </source>
</reference>
<proteinExistence type="predicted"/>
<gene>
    <name evidence="1" type="ORF">GCM10011372_06640</name>
</gene>
<dbReference type="RefSeq" id="WP_188742010.1">
    <property type="nucleotide sequence ID" value="NZ_BAABFW010000003.1"/>
</dbReference>
<accession>A0A917PDA9</accession>
<protein>
    <submittedName>
        <fullName evidence="1">Uncharacterized protein</fullName>
    </submittedName>
</protein>
<keyword evidence="2" id="KW-1185">Reference proteome</keyword>